<evidence type="ECO:0000313" key="2">
    <source>
        <dbReference type="EMBL" id="KAK2100074.1"/>
    </source>
</evidence>
<comment type="caution">
    <text evidence="2">The sequence shown here is derived from an EMBL/GenBank/DDBJ whole genome shotgun (WGS) entry which is preliminary data.</text>
</comment>
<feature type="compositionally biased region" description="Low complexity" evidence="1">
    <location>
        <begin position="66"/>
        <end position="86"/>
    </location>
</feature>
<organism evidence="2 3">
    <name type="scientific">Saguinus oedipus</name>
    <name type="common">Cotton-top tamarin</name>
    <name type="synonym">Oedipomidas oedipus</name>
    <dbReference type="NCBI Taxonomy" id="9490"/>
    <lineage>
        <taxon>Eukaryota</taxon>
        <taxon>Metazoa</taxon>
        <taxon>Chordata</taxon>
        <taxon>Craniata</taxon>
        <taxon>Vertebrata</taxon>
        <taxon>Euteleostomi</taxon>
        <taxon>Mammalia</taxon>
        <taxon>Eutheria</taxon>
        <taxon>Euarchontoglires</taxon>
        <taxon>Primates</taxon>
        <taxon>Haplorrhini</taxon>
        <taxon>Platyrrhini</taxon>
        <taxon>Cebidae</taxon>
        <taxon>Callitrichinae</taxon>
        <taxon>Saguinus</taxon>
    </lineage>
</organism>
<evidence type="ECO:0000256" key="1">
    <source>
        <dbReference type="SAM" id="MobiDB-lite"/>
    </source>
</evidence>
<keyword evidence="3" id="KW-1185">Reference proteome</keyword>
<feature type="compositionally biased region" description="Polar residues" evidence="1">
    <location>
        <begin position="109"/>
        <end position="122"/>
    </location>
</feature>
<reference evidence="2 3" key="1">
    <citation type="submission" date="2023-05" db="EMBL/GenBank/DDBJ databases">
        <title>B98-5 Cell Line De Novo Hybrid Assembly: An Optical Mapping Approach.</title>
        <authorList>
            <person name="Kananen K."/>
            <person name="Auerbach J.A."/>
            <person name="Kautto E."/>
            <person name="Blachly J.S."/>
        </authorList>
    </citation>
    <scope>NUCLEOTIDE SEQUENCE [LARGE SCALE GENOMIC DNA]</scope>
    <source>
        <strain evidence="2">B95-8</strain>
        <tissue evidence="2">Cell line</tissue>
    </source>
</reference>
<proteinExistence type="predicted"/>
<name>A0ABQ9UTE0_SAGOE</name>
<feature type="region of interest" description="Disordered" evidence="1">
    <location>
        <begin position="164"/>
        <end position="216"/>
    </location>
</feature>
<sequence>MDLRLHETPAQTLEYASLSPHNGTFPESATSLQLFWLAPFQALPDIFTAGPRIGDGQVRGAMWGRGQAPSVVPSASPAASEGSSEQEATKEGKGQAVLRGPPASKVGLQAQQSTRVPQQTLQGALESRGGERRKKCGTETGLRNLRTNKAPHIYFLQASCPRYQRPHQAVPPPPARLRSCQQKQVRTRKKSSWQSTRGPGGGSSDGWGHSPQAALL</sequence>
<accession>A0ABQ9UTE0</accession>
<gene>
    <name evidence="2" type="ORF">P7K49_021422</name>
</gene>
<protein>
    <submittedName>
        <fullName evidence="2">Uncharacterized protein</fullName>
    </submittedName>
</protein>
<feature type="region of interest" description="Disordered" evidence="1">
    <location>
        <begin position="64"/>
        <end position="144"/>
    </location>
</feature>
<evidence type="ECO:0000313" key="3">
    <source>
        <dbReference type="Proteomes" id="UP001266305"/>
    </source>
</evidence>
<dbReference type="EMBL" id="JASSZA010000010">
    <property type="protein sequence ID" value="KAK2100074.1"/>
    <property type="molecule type" value="Genomic_DNA"/>
</dbReference>
<dbReference type="Proteomes" id="UP001266305">
    <property type="component" value="Unassembled WGS sequence"/>
</dbReference>